<dbReference type="Proteomes" id="UP000030747">
    <property type="component" value="Unassembled WGS sequence"/>
</dbReference>
<gene>
    <name evidence="2" type="ORF">ETH_00039580</name>
</gene>
<dbReference type="EMBL" id="HG677613">
    <property type="protein sequence ID" value="CDJ44773.1"/>
    <property type="molecule type" value="Genomic_DNA"/>
</dbReference>
<feature type="region of interest" description="Disordered" evidence="1">
    <location>
        <begin position="68"/>
        <end position="101"/>
    </location>
</feature>
<feature type="non-terminal residue" evidence="2">
    <location>
        <position position="1"/>
    </location>
</feature>
<reference evidence="2" key="1">
    <citation type="submission" date="2013-10" db="EMBL/GenBank/DDBJ databases">
        <title>Genomic analysis of the causative agents of coccidiosis in chickens.</title>
        <authorList>
            <person name="Reid A.J."/>
            <person name="Blake D."/>
            <person name="Billington K."/>
            <person name="Browne H."/>
            <person name="Dunn M."/>
            <person name="Hung S."/>
            <person name="Kawahara F."/>
            <person name="Miranda-Saavedra D."/>
            <person name="Mourier T."/>
            <person name="Nagra H."/>
            <person name="Otto T.D."/>
            <person name="Rawlings N."/>
            <person name="Sanchez A."/>
            <person name="Sanders M."/>
            <person name="Subramaniam C."/>
            <person name="Tay Y."/>
            <person name="Dear P."/>
            <person name="Doerig C."/>
            <person name="Gruber A."/>
            <person name="Parkinson J."/>
            <person name="Shirley M."/>
            <person name="Wan K.L."/>
            <person name="Berriman M."/>
            <person name="Tomley F."/>
            <person name="Pain A."/>
        </authorList>
    </citation>
    <scope>NUCLEOTIDE SEQUENCE [LARGE SCALE GENOMIC DNA]</scope>
    <source>
        <strain evidence="2">Houghton</strain>
    </source>
</reference>
<feature type="compositionally biased region" description="Low complexity" evidence="1">
    <location>
        <begin position="74"/>
        <end position="90"/>
    </location>
</feature>
<name>U6L6E1_EIMTE</name>
<dbReference type="RefSeq" id="XP_013235521.1">
    <property type="nucleotide sequence ID" value="XM_013380067.1"/>
</dbReference>
<keyword evidence="3" id="KW-1185">Reference proteome</keyword>
<dbReference type="VEuPathDB" id="ToxoDB:ETH2_1011300"/>
<dbReference type="VEuPathDB" id="ToxoDB:ETH_00039580"/>
<proteinExistence type="predicted"/>
<dbReference type="GeneID" id="25256957"/>
<dbReference type="AlphaFoldDB" id="U6L6E1"/>
<evidence type="ECO:0000313" key="2">
    <source>
        <dbReference type="EMBL" id="CDJ44773.1"/>
    </source>
</evidence>
<sequence>GLLPFCLLEDFEFWVCDELSLLTGYQRPQAAARTLRPFRVYVHLVHTAEGPGLAAEASALIRRVPLKPRKQASRRAAAAASSSSSSSSSRGFEEAEEDPAAPAETLVNLLLAPEESPLAHVRESLLRVEALSHILVWTQAARGPRGPHDVEALSCEGGDIDAIELPR</sequence>
<evidence type="ECO:0000313" key="3">
    <source>
        <dbReference type="Proteomes" id="UP000030747"/>
    </source>
</evidence>
<evidence type="ECO:0000256" key="1">
    <source>
        <dbReference type="SAM" id="MobiDB-lite"/>
    </source>
</evidence>
<protein>
    <submittedName>
        <fullName evidence="2">EF hand domain-containing protein, putative</fullName>
    </submittedName>
</protein>
<dbReference type="OrthoDB" id="342844at2759"/>
<organism evidence="2 3">
    <name type="scientific">Eimeria tenella</name>
    <name type="common">Coccidian parasite</name>
    <dbReference type="NCBI Taxonomy" id="5802"/>
    <lineage>
        <taxon>Eukaryota</taxon>
        <taxon>Sar</taxon>
        <taxon>Alveolata</taxon>
        <taxon>Apicomplexa</taxon>
        <taxon>Conoidasida</taxon>
        <taxon>Coccidia</taxon>
        <taxon>Eucoccidiorida</taxon>
        <taxon>Eimeriorina</taxon>
        <taxon>Eimeriidae</taxon>
        <taxon>Eimeria</taxon>
    </lineage>
</organism>
<reference evidence="2" key="2">
    <citation type="submission" date="2013-10" db="EMBL/GenBank/DDBJ databases">
        <authorList>
            <person name="Aslett M."/>
        </authorList>
    </citation>
    <scope>NUCLEOTIDE SEQUENCE [LARGE SCALE GENOMIC DNA]</scope>
    <source>
        <strain evidence="2">Houghton</strain>
    </source>
</reference>
<accession>U6L6E1</accession>